<evidence type="ECO:0000313" key="3">
    <source>
        <dbReference type="Proteomes" id="UP000663864"/>
    </source>
</evidence>
<feature type="chain" id="PRO_5032483972" evidence="1">
    <location>
        <begin position="17"/>
        <end position="266"/>
    </location>
</feature>
<dbReference type="EMBL" id="CAJNOT010000601">
    <property type="protein sequence ID" value="CAF1032118.1"/>
    <property type="molecule type" value="Genomic_DNA"/>
</dbReference>
<comment type="caution">
    <text evidence="2">The sequence shown here is derived from an EMBL/GenBank/DDBJ whole genome shotgun (WGS) entry which is preliminary data.</text>
</comment>
<reference evidence="2" key="1">
    <citation type="submission" date="2021-02" db="EMBL/GenBank/DDBJ databases">
        <authorList>
            <person name="Nowell W R."/>
        </authorList>
    </citation>
    <scope>NUCLEOTIDE SEQUENCE</scope>
</reference>
<evidence type="ECO:0000256" key="1">
    <source>
        <dbReference type="SAM" id="SignalP"/>
    </source>
</evidence>
<name>A0A814J589_9BILA</name>
<dbReference type="PANTHER" id="PTHR10127:SF850">
    <property type="entry name" value="METALLOENDOPEPTIDASE"/>
    <property type="match status" value="1"/>
</dbReference>
<dbReference type="Gene3D" id="3.40.390.10">
    <property type="entry name" value="Collagenase (Catalytic Domain)"/>
    <property type="match status" value="2"/>
</dbReference>
<evidence type="ECO:0000313" key="2">
    <source>
        <dbReference type="EMBL" id="CAF1032118.1"/>
    </source>
</evidence>
<feature type="signal peptide" evidence="1">
    <location>
        <begin position="1"/>
        <end position="16"/>
    </location>
</feature>
<organism evidence="2 3">
    <name type="scientific">Rotaria sordida</name>
    <dbReference type="NCBI Taxonomy" id="392033"/>
    <lineage>
        <taxon>Eukaryota</taxon>
        <taxon>Metazoa</taxon>
        <taxon>Spiralia</taxon>
        <taxon>Gnathifera</taxon>
        <taxon>Rotifera</taxon>
        <taxon>Eurotatoria</taxon>
        <taxon>Bdelloidea</taxon>
        <taxon>Philodinida</taxon>
        <taxon>Philodinidae</taxon>
        <taxon>Rotaria</taxon>
    </lineage>
</organism>
<gene>
    <name evidence="2" type="ORF">ZHD862_LOCUS14099</name>
</gene>
<sequence length="266" mass="29161">MFATIFLSSLVLIAYGLPVEIAKPTKQVNPELLGGGFEGDMILPPGFDPLHPNRGVSINGQIRRWPNKIVPYDISAISDSRDRQTIELAMQKLMYDTGITKPGQTSRTSCVTFRPAQSTDRKVLKIQYGTGCSASVEIAKPTKQVNPELLGGGFEGDMILPPGFDPLHPNRGVSINGQIRRWPNKIVPYDISAISDSRDRQTIELAMQKLMYDTGIAKPGQTSRTSCVTFRPAQSTDRKVLKIQYGTGCSASVSTVIRISSLLYCI</sequence>
<dbReference type="GO" id="GO:0004222">
    <property type="term" value="F:metalloendopeptidase activity"/>
    <property type="evidence" value="ECO:0007669"/>
    <property type="project" value="TreeGrafter"/>
</dbReference>
<keyword evidence="1" id="KW-0732">Signal</keyword>
<protein>
    <submittedName>
        <fullName evidence="2">Uncharacterized protein</fullName>
    </submittedName>
</protein>
<dbReference type="PANTHER" id="PTHR10127">
    <property type="entry name" value="DISCOIDIN, CUB, EGF, LAMININ , AND ZINC METALLOPROTEASE DOMAIN CONTAINING"/>
    <property type="match status" value="1"/>
</dbReference>
<dbReference type="Proteomes" id="UP000663864">
    <property type="component" value="Unassembled WGS sequence"/>
</dbReference>
<dbReference type="InterPro" id="IPR024079">
    <property type="entry name" value="MetalloPept_cat_dom_sf"/>
</dbReference>
<proteinExistence type="predicted"/>
<dbReference type="AlphaFoldDB" id="A0A814J589"/>
<accession>A0A814J589</accession>